<evidence type="ECO:0000313" key="3">
    <source>
        <dbReference type="EMBL" id="TNN65705.1"/>
    </source>
</evidence>
<reference evidence="3 4" key="1">
    <citation type="submission" date="2019-03" db="EMBL/GenBank/DDBJ databases">
        <title>First draft genome of Liparis tanakae, snailfish: a comprehensive survey of snailfish specific genes.</title>
        <authorList>
            <person name="Kim W."/>
            <person name="Song I."/>
            <person name="Jeong J.-H."/>
            <person name="Kim D."/>
            <person name="Kim S."/>
            <person name="Ryu S."/>
            <person name="Song J.Y."/>
            <person name="Lee S.K."/>
        </authorList>
    </citation>
    <scope>NUCLEOTIDE SEQUENCE [LARGE SCALE GENOMIC DNA]</scope>
    <source>
        <tissue evidence="3">Muscle</tissue>
    </source>
</reference>
<evidence type="ECO:0000256" key="1">
    <source>
        <dbReference type="SAM" id="MobiDB-lite"/>
    </source>
</evidence>
<dbReference type="GO" id="GO:0016740">
    <property type="term" value="F:transferase activity"/>
    <property type="evidence" value="ECO:0007669"/>
    <property type="project" value="UniProtKB-KW"/>
</dbReference>
<name>A0A4Z2HK93_9TELE</name>
<keyword evidence="2" id="KW-0472">Membrane</keyword>
<feature type="transmembrane region" description="Helical" evidence="2">
    <location>
        <begin position="42"/>
        <end position="60"/>
    </location>
</feature>
<evidence type="ECO:0000256" key="2">
    <source>
        <dbReference type="SAM" id="Phobius"/>
    </source>
</evidence>
<keyword evidence="3" id="KW-0808">Transferase</keyword>
<evidence type="ECO:0000313" key="4">
    <source>
        <dbReference type="Proteomes" id="UP000314294"/>
    </source>
</evidence>
<sequence>MMKNFSSSPLHSNGQTPNHVRERNNRKYSALSAIPLRFSLRGYGFCMATLFLFCFGSLFYQLNGGPPKILLDIRQYLGKNFLVFLCWQKRVIINAILVNTRCTETSRSPALISLQKSVSTTKKGNSGGSHLSFTAGQTALSRNEPEIDEWDSLPGEAGTEGKLQRTRIGSAEESGGVVIVVLMS</sequence>
<dbReference type="Proteomes" id="UP000314294">
    <property type="component" value="Unassembled WGS sequence"/>
</dbReference>
<comment type="caution">
    <text evidence="3">The sequence shown here is derived from an EMBL/GenBank/DDBJ whole genome shotgun (WGS) entry which is preliminary data.</text>
</comment>
<proteinExistence type="predicted"/>
<gene>
    <name evidence="3" type="primary">Ust_1</name>
    <name evidence="3" type="ORF">EYF80_024109</name>
</gene>
<keyword evidence="2" id="KW-1133">Transmembrane helix</keyword>
<accession>A0A4Z2HK93</accession>
<dbReference type="EMBL" id="SRLO01000231">
    <property type="protein sequence ID" value="TNN65705.1"/>
    <property type="molecule type" value="Genomic_DNA"/>
</dbReference>
<feature type="region of interest" description="Disordered" evidence="1">
    <location>
        <begin position="1"/>
        <end position="22"/>
    </location>
</feature>
<keyword evidence="2" id="KW-0812">Transmembrane</keyword>
<dbReference type="OrthoDB" id="8795998at2759"/>
<keyword evidence="4" id="KW-1185">Reference proteome</keyword>
<feature type="compositionally biased region" description="Polar residues" evidence="1">
    <location>
        <begin position="1"/>
        <end position="18"/>
    </location>
</feature>
<dbReference type="AlphaFoldDB" id="A0A4Z2HK93"/>
<organism evidence="3 4">
    <name type="scientific">Liparis tanakae</name>
    <name type="common">Tanaka's snailfish</name>
    <dbReference type="NCBI Taxonomy" id="230148"/>
    <lineage>
        <taxon>Eukaryota</taxon>
        <taxon>Metazoa</taxon>
        <taxon>Chordata</taxon>
        <taxon>Craniata</taxon>
        <taxon>Vertebrata</taxon>
        <taxon>Euteleostomi</taxon>
        <taxon>Actinopterygii</taxon>
        <taxon>Neopterygii</taxon>
        <taxon>Teleostei</taxon>
        <taxon>Neoteleostei</taxon>
        <taxon>Acanthomorphata</taxon>
        <taxon>Eupercaria</taxon>
        <taxon>Perciformes</taxon>
        <taxon>Cottioidei</taxon>
        <taxon>Cottales</taxon>
        <taxon>Liparidae</taxon>
        <taxon>Liparis</taxon>
    </lineage>
</organism>
<protein>
    <submittedName>
        <fullName evidence="3">Uronyl 2-sulfotransferase</fullName>
    </submittedName>
</protein>